<feature type="DNA-binding region" description="H-T-H motif" evidence="6">
    <location>
        <begin position="325"/>
        <end position="345"/>
    </location>
</feature>
<feature type="compositionally biased region" description="Basic and acidic residues" evidence="7">
    <location>
        <begin position="721"/>
        <end position="731"/>
    </location>
</feature>
<evidence type="ECO:0000256" key="3">
    <source>
        <dbReference type="ARBA" id="ARBA00023125"/>
    </source>
</evidence>
<evidence type="ECO:0000256" key="5">
    <source>
        <dbReference type="ARBA" id="ARBA00023242"/>
    </source>
</evidence>
<dbReference type="Proteomes" id="UP001381693">
    <property type="component" value="Unassembled WGS sequence"/>
</dbReference>
<evidence type="ECO:0000256" key="4">
    <source>
        <dbReference type="ARBA" id="ARBA00023163"/>
    </source>
</evidence>
<feature type="domain" description="HTH psq-type" evidence="8">
    <location>
        <begin position="628"/>
        <end position="680"/>
    </location>
</feature>
<keyword evidence="10" id="KW-1185">Reference proteome</keyword>
<feature type="region of interest" description="Disordered" evidence="7">
    <location>
        <begin position="519"/>
        <end position="543"/>
    </location>
</feature>
<evidence type="ECO:0000313" key="9">
    <source>
        <dbReference type="EMBL" id="KAK7068165.1"/>
    </source>
</evidence>
<evidence type="ECO:0000256" key="7">
    <source>
        <dbReference type="SAM" id="MobiDB-lite"/>
    </source>
</evidence>
<dbReference type="GO" id="GO:0005634">
    <property type="term" value="C:nucleus"/>
    <property type="evidence" value="ECO:0007669"/>
    <property type="project" value="UniProtKB-SubCell"/>
</dbReference>
<organism evidence="9 10">
    <name type="scientific">Halocaridina rubra</name>
    <name type="common">Hawaiian red shrimp</name>
    <dbReference type="NCBI Taxonomy" id="373956"/>
    <lineage>
        <taxon>Eukaryota</taxon>
        <taxon>Metazoa</taxon>
        <taxon>Ecdysozoa</taxon>
        <taxon>Arthropoda</taxon>
        <taxon>Crustacea</taxon>
        <taxon>Multicrustacea</taxon>
        <taxon>Malacostraca</taxon>
        <taxon>Eumalacostraca</taxon>
        <taxon>Eucarida</taxon>
        <taxon>Decapoda</taxon>
        <taxon>Pleocyemata</taxon>
        <taxon>Caridea</taxon>
        <taxon>Atyoidea</taxon>
        <taxon>Atyidae</taxon>
        <taxon>Halocaridina</taxon>
    </lineage>
</organism>
<keyword evidence="4" id="KW-0804">Transcription</keyword>
<gene>
    <name evidence="9" type="ORF">SK128_009266</name>
</gene>
<comment type="caution">
    <text evidence="9">The sequence shown here is derived from an EMBL/GenBank/DDBJ whole genome shotgun (WGS) entry which is preliminary data.</text>
</comment>
<dbReference type="InterPro" id="IPR007889">
    <property type="entry name" value="HTH_Psq"/>
</dbReference>
<feature type="region of interest" description="Disordered" evidence="7">
    <location>
        <begin position="717"/>
        <end position="751"/>
    </location>
</feature>
<keyword evidence="5 6" id="KW-0539">Nucleus</keyword>
<feature type="region of interest" description="Disordered" evidence="7">
    <location>
        <begin position="816"/>
        <end position="848"/>
    </location>
</feature>
<protein>
    <recommendedName>
        <fullName evidence="8">HTH psq-type domain-containing protein</fullName>
    </recommendedName>
</protein>
<dbReference type="FunFam" id="1.10.10.60:FF:000019">
    <property type="entry name" value="Ligand-dependent corepressor isoform 1"/>
    <property type="match status" value="1"/>
</dbReference>
<sequence>MRGLERVLEELMGESAWLKVRSDLYPSESYSEEAPSASSEAEEPQDWNPVAPCFVCQGNPQGSLVPEIVCEESSAPIDGEAVQISPVRTASESPIIPPKVLTPSNGSSSLKASYETGNCTETTLDLSVTKSPAVTSAPLSPPALGGALPKSYSGGSFGGALGPGGRALATMGALGQDAAVASRLPLDLYTANLPPHILPWILQSHLHHLAGVHSAQQQDPPEITLDDKDQQPLDLSAKSQHQMLQMKPEYNNVAISTSSNTSKLSRANTSLFAYERIKTETPTTAVDVKLSSNRGRRRGDMSKRSYTEEELQAALRDIQSGKLGTRRAAVIYGIPRSTLRNKVYKLAMERERNKKLAEQSNSSAAQDVKFCSPQQNGITDTVAGSLGKSAFEDSSTSPEAFRALLRNKMAEKLKEMNRKGISGEDNEKVAETALKYLMENIPKLALNKDNKEISTEILSSISFCPQLSDFIKKVVEERYNEELQRSKSNRLNGSTEIHTVNGFSDDNCDLTVPSYFPSCNGHSKDESESTATTNSNNTSQPLISSLQNSNLKEMIAQMIGQKLGCELPLSKDEHLGNCETTKPQQLPLSFSTCESIAKFSVDKRDLMAATKKSSIVSSATAAGGKGSRPKRGKYRNYDRDNLLKAVQAVQSGEMSVHRAGSFYGVPHSTLEYKVKERHLTRGRNKKDSGSSSNSPAAKIKKDVVRKSADTTTATIDLTGDDTIKNDDKHETTPSVKKPRIDSESTQYGSFSPLTSNSLSTALTQTPVSSGSILPNPFSLWNENPIMPTFLSRYQQDPFYASQMIRQFQDAAIAAKNQNNPGSITPSTNERSTSPSPEEACTQETSVSPPFQGSVLDALLRGKIAAINNKLASNCNSALPNSDTWQVSSSLLSLSKGLVTENQNPPFKKEESSTPPLMSPQNMMPFSALYSLPILAARSTLAAALQQNSSPRDTCSPDVDILPLPLVKESCHPTPVVADQP</sequence>
<feature type="compositionally biased region" description="Low complexity" evidence="7">
    <location>
        <begin position="529"/>
        <end position="539"/>
    </location>
</feature>
<feature type="DNA-binding region" description="H-T-H motif" evidence="6">
    <location>
        <begin position="656"/>
        <end position="676"/>
    </location>
</feature>
<dbReference type="AlphaFoldDB" id="A0AAN8WXK2"/>
<reference evidence="9 10" key="1">
    <citation type="submission" date="2023-11" db="EMBL/GenBank/DDBJ databases">
        <title>Halocaridina rubra genome assembly.</title>
        <authorList>
            <person name="Smith C."/>
        </authorList>
    </citation>
    <scope>NUCLEOTIDE SEQUENCE [LARGE SCALE GENOMIC DNA]</scope>
    <source>
        <strain evidence="9">EP-1</strain>
        <tissue evidence="9">Whole</tissue>
    </source>
</reference>
<dbReference type="PANTHER" id="PTHR21545">
    <property type="entry name" value="TRANSCRIPTION FACTOR MLR1/2"/>
    <property type="match status" value="1"/>
</dbReference>
<name>A0AAN8WXK2_HALRR</name>
<dbReference type="PROSITE" id="PS50960">
    <property type="entry name" value="HTH_PSQ"/>
    <property type="match status" value="2"/>
</dbReference>
<evidence type="ECO:0000313" key="10">
    <source>
        <dbReference type="Proteomes" id="UP001381693"/>
    </source>
</evidence>
<dbReference type="SUPFAM" id="SSF46689">
    <property type="entry name" value="Homeodomain-like"/>
    <property type="match status" value="2"/>
</dbReference>
<evidence type="ECO:0000256" key="2">
    <source>
        <dbReference type="ARBA" id="ARBA00023015"/>
    </source>
</evidence>
<feature type="region of interest" description="Disordered" evidence="7">
    <location>
        <begin position="95"/>
        <end position="114"/>
    </location>
</feature>
<evidence type="ECO:0000256" key="6">
    <source>
        <dbReference type="PROSITE-ProRule" id="PRU00320"/>
    </source>
</evidence>
<dbReference type="PANTHER" id="PTHR21545:SF13">
    <property type="entry name" value="ECDYSONE-INDUCED PROTEIN 93F, ISOFORM C"/>
    <property type="match status" value="1"/>
</dbReference>
<keyword evidence="2" id="KW-0805">Transcription regulation</keyword>
<dbReference type="GO" id="GO:0003677">
    <property type="term" value="F:DNA binding"/>
    <property type="evidence" value="ECO:0007669"/>
    <property type="project" value="UniProtKB-UniRule"/>
</dbReference>
<keyword evidence="3 6" id="KW-0238">DNA-binding</keyword>
<evidence type="ECO:0000256" key="1">
    <source>
        <dbReference type="ARBA" id="ARBA00004123"/>
    </source>
</evidence>
<dbReference type="EMBL" id="JAXCGZ010017399">
    <property type="protein sequence ID" value="KAK7068165.1"/>
    <property type="molecule type" value="Genomic_DNA"/>
</dbReference>
<feature type="region of interest" description="Disordered" evidence="7">
    <location>
        <begin position="676"/>
        <end position="705"/>
    </location>
</feature>
<comment type="subcellular location">
    <subcellularLocation>
        <location evidence="1 6">Nucleus</location>
    </subcellularLocation>
</comment>
<dbReference type="Gene3D" id="1.10.10.60">
    <property type="entry name" value="Homeodomain-like"/>
    <property type="match status" value="2"/>
</dbReference>
<dbReference type="Pfam" id="PF05225">
    <property type="entry name" value="HTH_psq"/>
    <property type="match status" value="2"/>
</dbReference>
<feature type="domain" description="HTH psq-type" evidence="8">
    <location>
        <begin position="297"/>
        <end position="349"/>
    </location>
</feature>
<evidence type="ECO:0000259" key="8">
    <source>
        <dbReference type="PROSITE" id="PS50960"/>
    </source>
</evidence>
<feature type="region of interest" description="Disordered" evidence="7">
    <location>
        <begin position="614"/>
        <end position="638"/>
    </location>
</feature>
<dbReference type="GO" id="GO:0006357">
    <property type="term" value="P:regulation of transcription by RNA polymerase II"/>
    <property type="evidence" value="ECO:0007669"/>
    <property type="project" value="TreeGrafter"/>
</dbReference>
<feature type="compositionally biased region" description="Polar residues" evidence="7">
    <location>
        <begin position="102"/>
        <end position="114"/>
    </location>
</feature>
<accession>A0AAN8WXK2</accession>
<proteinExistence type="predicted"/>
<dbReference type="InterPro" id="IPR009057">
    <property type="entry name" value="Homeodomain-like_sf"/>
</dbReference>